<dbReference type="AlphaFoldDB" id="A0A0E9VTZ1"/>
<sequence>MCDCNKAAGKGTEMLRTGMSAGHHRQTRGHKPVCNTVCATVERFNF</sequence>
<evidence type="ECO:0000313" key="1">
    <source>
        <dbReference type="EMBL" id="JAH80790.1"/>
    </source>
</evidence>
<reference evidence="1" key="2">
    <citation type="journal article" date="2015" name="Fish Shellfish Immunol.">
        <title>Early steps in the European eel (Anguilla anguilla)-Vibrio vulnificus interaction in the gills: Role of the RtxA13 toxin.</title>
        <authorList>
            <person name="Callol A."/>
            <person name="Pajuelo D."/>
            <person name="Ebbesson L."/>
            <person name="Teles M."/>
            <person name="MacKenzie S."/>
            <person name="Amaro C."/>
        </authorList>
    </citation>
    <scope>NUCLEOTIDE SEQUENCE</scope>
</reference>
<reference evidence="1" key="1">
    <citation type="submission" date="2014-11" db="EMBL/GenBank/DDBJ databases">
        <authorList>
            <person name="Amaro Gonzalez C."/>
        </authorList>
    </citation>
    <scope>NUCLEOTIDE SEQUENCE</scope>
</reference>
<proteinExistence type="predicted"/>
<name>A0A0E9VTZ1_ANGAN</name>
<organism evidence="1">
    <name type="scientific">Anguilla anguilla</name>
    <name type="common">European freshwater eel</name>
    <name type="synonym">Muraena anguilla</name>
    <dbReference type="NCBI Taxonomy" id="7936"/>
    <lineage>
        <taxon>Eukaryota</taxon>
        <taxon>Metazoa</taxon>
        <taxon>Chordata</taxon>
        <taxon>Craniata</taxon>
        <taxon>Vertebrata</taxon>
        <taxon>Euteleostomi</taxon>
        <taxon>Actinopterygii</taxon>
        <taxon>Neopterygii</taxon>
        <taxon>Teleostei</taxon>
        <taxon>Anguilliformes</taxon>
        <taxon>Anguillidae</taxon>
        <taxon>Anguilla</taxon>
    </lineage>
</organism>
<protein>
    <submittedName>
        <fullName evidence="1">Uncharacterized protein</fullName>
    </submittedName>
</protein>
<dbReference type="EMBL" id="GBXM01027787">
    <property type="protein sequence ID" value="JAH80790.1"/>
    <property type="molecule type" value="Transcribed_RNA"/>
</dbReference>
<accession>A0A0E9VTZ1</accession>